<dbReference type="Pfam" id="PF00441">
    <property type="entry name" value="Acyl-CoA_dh_1"/>
    <property type="match status" value="1"/>
</dbReference>
<keyword evidence="1" id="KW-0285">Flavoprotein</keyword>
<sequence length="69" mass="7830">EAAMCKWWGPKLACEIIHQCLLTHGHGGYASDYDFGQRYRDVMGLQIGDGTANIMKMIIGRQKIAQYRI</sequence>
<dbReference type="SUPFAM" id="SSF47203">
    <property type="entry name" value="Acyl-CoA dehydrogenase C-terminal domain-like"/>
    <property type="match status" value="1"/>
</dbReference>
<name>A0A7X7LU09_9RHOO</name>
<dbReference type="Proteomes" id="UP000536534">
    <property type="component" value="Unassembled WGS sequence"/>
</dbReference>
<gene>
    <name evidence="3" type="ORF">GX576_03165</name>
</gene>
<accession>A0A7X7LU09</accession>
<proteinExistence type="predicted"/>
<reference evidence="3 4" key="1">
    <citation type="journal article" date="2020" name="Biotechnol. Biofuels">
        <title>New insights from the biogas microbiome by comprehensive genome-resolved metagenomics of nearly 1600 species originating from multiple anaerobic digesters.</title>
        <authorList>
            <person name="Campanaro S."/>
            <person name="Treu L."/>
            <person name="Rodriguez-R L.M."/>
            <person name="Kovalovszki A."/>
            <person name="Ziels R.M."/>
            <person name="Maus I."/>
            <person name="Zhu X."/>
            <person name="Kougias P.G."/>
            <person name="Basile A."/>
            <person name="Luo G."/>
            <person name="Schluter A."/>
            <person name="Konstantinidis K.T."/>
            <person name="Angelidaki I."/>
        </authorList>
    </citation>
    <scope>NUCLEOTIDE SEQUENCE [LARGE SCALE GENOMIC DNA]</scope>
    <source>
        <strain evidence="3">AS06rmzACSIP_256</strain>
    </source>
</reference>
<evidence type="ECO:0000259" key="2">
    <source>
        <dbReference type="Pfam" id="PF00441"/>
    </source>
</evidence>
<evidence type="ECO:0000313" key="4">
    <source>
        <dbReference type="Proteomes" id="UP000536534"/>
    </source>
</evidence>
<dbReference type="InterPro" id="IPR009075">
    <property type="entry name" value="AcylCo_DH/oxidase_C"/>
</dbReference>
<evidence type="ECO:0000313" key="3">
    <source>
        <dbReference type="EMBL" id="NLF53404.1"/>
    </source>
</evidence>
<dbReference type="InterPro" id="IPR036250">
    <property type="entry name" value="AcylCo_DH-like_C"/>
</dbReference>
<dbReference type="GO" id="GO:0016627">
    <property type="term" value="F:oxidoreductase activity, acting on the CH-CH group of donors"/>
    <property type="evidence" value="ECO:0007669"/>
    <property type="project" value="InterPro"/>
</dbReference>
<dbReference type="Gene3D" id="1.20.140.10">
    <property type="entry name" value="Butyryl-CoA Dehydrogenase, subunit A, domain 3"/>
    <property type="match status" value="1"/>
</dbReference>
<dbReference type="EMBL" id="JAAYYV010000084">
    <property type="protein sequence ID" value="NLF53404.1"/>
    <property type="molecule type" value="Genomic_DNA"/>
</dbReference>
<evidence type="ECO:0000256" key="1">
    <source>
        <dbReference type="ARBA" id="ARBA00022630"/>
    </source>
</evidence>
<organism evidence="3 4">
    <name type="scientific">Thauera phenolivorans</name>
    <dbReference type="NCBI Taxonomy" id="1792543"/>
    <lineage>
        <taxon>Bacteria</taxon>
        <taxon>Pseudomonadati</taxon>
        <taxon>Pseudomonadota</taxon>
        <taxon>Betaproteobacteria</taxon>
        <taxon>Rhodocyclales</taxon>
        <taxon>Zoogloeaceae</taxon>
        <taxon>Thauera</taxon>
    </lineage>
</organism>
<feature type="non-terminal residue" evidence="3">
    <location>
        <position position="1"/>
    </location>
</feature>
<feature type="domain" description="Acyl-CoA dehydrogenase/oxidase C-terminal" evidence="2">
    <location>
        <begin position="1"/>
        <end position="62"/>
    </location>
</feature>
<protein>
    <submittedName>
        <fullName evidence="3">Cyclohexanecarboxyl-CoA dehydrogenase</fullName>
    </submittedName>
</protein>
<dbReference type="AlphaFoldDB" id="A0A7X7LU09"/>
<comment type="caution">
    <text evidence="3">The sequence shown here is derived from an EMBL/GenBank/DDBJ whole genome shotgun (WGS) entry which is preliminary data.</text>
</comment>